<feature type="domain" description="MATH" evidence="1">
    <location>
        <begin position="2"/>
        <end position="130"/>
    </location>
</feature>
<dbReference type="InterPro" id="IPR008974">
    <property type="entry name" value="TRAF-like"/>
</dbReference>
<accession>A0AAV5WDY0</accession>
<reference evidence="2" key="1">
    <citation type="submission" date="2023-10" db="EMBL/GenBank/DDBJ databases">
        <title>Genome assembly of Pristionchus species.</title>
        <authorList>
            <person name="Yoshida K."/>
            <person name="Sommer R.J."/>
        </authorList>
    </citation>
    <scope>NUCLEOTIDE SEQUENCE</scope>
    <source>
        <strain evidence="2">RS5133</strain>
    </source>
</reference>
<dbReference type="Pfam" id="PF22486">
    <property type="entry name" value="MATH_2"/>
    <property type="match status" value="1"/>
</dbReference>
<feature type="non-terminal residue" evidence="2">
    <location>
        <position position="139"/>
    </location>
</feature>
<dbReference type="PANTHER" id="PTHR47022:SF1">
    <property type="entry name" value="BTB AND MATH DOMAIN-CONTAINING PROTEIN 36-RELATED"/>
    <property type="match status" value="1"/>
</dbReference>
<comment type="caution">
    <text evidence="2">The sequence shown here is derived from an EMBL/GenBank/DDBJ whole genome shotgun (WGS) entry which is preliminary data.</text>
</comment>
<name>A0AAV5WDY0_9BILA</name>
<dbReference type="AlphaFoldDB" id="A0AAV5WDY0"/>
<proteinExistence type="predicted"/>
<evidence type="ECO:0000313" key="3">
    <source>
        <dbReference type="Proteomes" id="UP001432322"/>
    </source>
</evidence>
<keyword evidence="3" id="KW-1185">Reference proteome</keyword>
<feature type="non-terminal residue" evidence="2">
    <location>
        <position position="1"/>
    </location>
</feature>
<dbReference type="EMBL" id="BTSY01000005">
    <property type="protein sequence ID" value="GMT29688.1"/>
    <property type="molecule type" value="Genomic_DNA"/>
</dbReference>
<dbReference type="Gene3D" id="2.60.210.10">
    <property type="entry name" value="Apoptosis, Tumor Necrosis Factor Receptor Associated Protein 2, Chain A"/>
    <property type="match status" value="1"/>
</dbReference>
<dbReference type="SUPFAM" id="SSF49599">
    <property type="entry name" value="TRAF domain-like"/>
    <property type="match status" value="1"/>
</dbReference>
<gene>
    <name evidence="2" type="ORF">PFISCL1PPCAC_20985</name>
</gene>
<dbReference type="Proteomes" id="UP001432322">
    <property type="component" value="Unassembled WGS sequence"/>
</dbReference>
<dbReference type="PROSITE" id="PS50144">
    <property type="entry name" value="MATH"/>
    <property type="match status" value="1"/>
</dbReference>
<evidence type="ECO:0000313" key="2">
    <source>
        <dbReference type="EMBL" id="GMT29688.1"/>
    </source>
</evidence>
<protein>
    <recommendedName>
        <fullName evidence="1">MATH domain-containing protein</fullName>
    </recommendedName>
</protein>
<dbReference type="PANTHER" id="PTHR47022">
    <property type="entry name" value="BTB AND MATH DOMAIN-CONTAINING PROTEIN 36-RELATED"/>
    <property type="match status" value="1"/>
</dbReference>
<evidence type="ECO:0000259" key="1">
    <source>
        <dbReference type="PROSITE" id="PS50144"/>
    </source>
</evidence>
<organism evidence="2 3">
    <name type="scientific">Pristionchus fissidentatus</name>
    <dbReference type="NCBI Taxonomy" id="1538716"/>
    <lineage>
        <taxon>Eukaryota</taxon>
        <taxon>Metazoa</taxon>
        <taxon>Ecdysozoa</taxon>
        <taxon>Nematoda</taxon>
        <taxon>Chromadorea</taxon>
        <taxon>Rhabditida</taxon>
        <taxon>Rhabditina</taxon>
        <taxon>Diplogasteromorpha</taxon>
        <taxon>Diplogasteroidea</taxon>
        <taxon>Neodiplogasteridae</taxon>
        <taxon>Pristionchus</taxon>
    </lineage>
</organism>
<dbReference type="InterPro" id="IPR002083">
    <property type="entry name" value="MATH/TRAF_dom"/>
</dbReference>
<sequence length="139" mass="16212">QETVIRWEIDEVSKLTEEWRESPIKFVSGLPWRLSVKKECSEKTGYVPYLAVFLRCNDESDCELWRMEHESKMVLVHRKDPQKSLMGTILKPFSKNDTDWGNDKAIEFAELLDPSKGFIKDDRIIIEAHIEVKSVSGVR</sequence>